<reference evidence="13" key="1">
    <citation type="submission" date="2020-10" db="EMBL/GenBank/DDBJ databases">
        <authorList>
            <person name="Gilroy R."/>
        </authorList>
    </citation>
    <scope>NUCLEOTIDE SEQUENCE</scope>
    <source>
        <strain evidence="13">CHK158-818</strain>
    </source>
</reference>
<keyword evidence="7" id="KW-0653">Protein transport</keyword>
<sequence length="235" mass="27040">MEIKKLPNVDLEKKKLTSFLIGYVVILTVLYVSFEWTTTQVTRYKDISSQNILIEEDILNTFITPPPPVKEKRLIPQEVFNPVVEEEDEETEQAETVSPPPPATEPTETVQPIITPPVPIEPEEEETPENYVFTFVDERPEFPGGGYAALYKWLHEHLEYPEIARENNIQGRVYCQFTVNRDGSISDIKVIKGVTPILDREAVRTLQKMPKWKPGKRNGKTVRTQFQVSVAFKLR</sequence>
<comment type="subcellular location">
    <subcellularLocation>
        <location evidence="1">Cell inner membrane</location>
        <topology evidence="1">Single-pass membrane protein</topology>
        <orientation evidence="1">Periplasmic side</orientation>
    </subcellularLocation>
</comment>
<dbReference type="PROSITE" id="PS52015">
    <property type="entry name" value="TONB_CTD"/>
    <property type="match status" value="1"/>
</dbReference>
<accession>A0A9D1SCF7</accession>
<evidence type="ECO:0000256" key="2">
    <source>
        <dbReference type="ARBA" id="ARBA00006555"/>
    </source>
</evidence>
<dbReference type="GO" id="GO:0015031">
    <property type="term" value="P:protein transport"/>
    <property type="evidence" value="ECO:0007669"/>
    <property type="project" value="UniProtKB-KW"/>
</dbReference>
<dbReference type="GO" id="GO:0031992">
    <property type="term" value="F:energy transducer activity"/>
    <property type="evidence" value="ECO:0007669"/>
    <property type="project" value="TreeGrafter"/>
</dbReference>
<keyword evidence="5" id="KW-0997">Cell inner membrane</keyword>
<evidence type="ECO:0000256" key="7">
    <source>
        <dbReference type="ARBA" id="ARBA00022927"/>
    </source>
</evidence>
<dbReference type="InterPro" id="IPR051045">
    <property type="entry name" value="TonB-dependent_transducer"/>
</dbReference>
<evidence type="ECO:0000256" key="4">
    <source>
        <dbReference type="ARBA" id="ARBA00022475"/>
    </source>
</evidence>
<gene>
    <name evidence="13" type="ORF">IAB03_04435</name>
</gene>
<evidence type="ECO:0000256" key="1">
    <source>
        <dbReference type="ARBA" id="ARBA00004383"/>
    </source>
</evidence>
<dbReference type="PANTHER" id="PTHR33446:SF2">
    <property type="entry name" value="PROTEIN TONB"/>
    <property type="match status" value="1"/>
</dbReference>
<evidence type="ECO:0000256" key="5">
    <source>
        <dbReference type="ARBA" id="ARBA00022519"/>
    </source>
</evidence>
<evidence type="ECO:0000256" key="3">
    <source>
        <dbReference type="ARBA" id="ARBA00022448"/>
    </source>
</evidence>
<dbReference type="GO" id="GO:0098797">
    <property type="term" value="C:plasma membrane protein complex"/>
    <property type="evidence" value="ECO:0007669"/>
    <property type="project" value="TreeGrafter"/>
</dbReference>
<dbReference type="Proteomes" id="UP000824112">
    <property type="component" value="Unassembled WGS sequence"/>
</dbReference>
<keyword evidence="4" id="KW-1003">Cell membrane</keyword>
<evidence type="ECO:0000256" key="10">
    <source>
        <dbReference type="SAM" id="MobiDB-lite"/>
    </source>
</evidence>
<dbReference type="InterPro" id="IPR037682">
    <property type="entry name" value="TonB_C"/>
</dbReference>
<keyword evidence="6 11" id="KW-0812">Transmembrane</keyword>
<dbReference type="SUPFAM" id="SSF74653">
    <property type="entry name" value="TolA/TonB C-terminal domain"/>
    <property type="match status" value="1"/>
</dbReference>
<dbReference type="PANTHER" id="PTHR33446">
    <property type="entry name" value="PROTEIN TONB-RELATED"/>
    <property type="match status" value="1"/>
</dbReference>
<protein>
    <submittedName>
        <fullName evidence="13">Energy transducer TonB</fullName>
    </submittedName>
</protein>
<keyword evidence="3" id="KW-0813">Transport</keyword>
<feature type="transmembrane region" description="Helical" evidence="11">
    <location>
        <begin position="16"/>
        <end position="34"/>
    </location>
</feature>
<feature type="domain" description="TonB C-terminal" evidence="12">
    <location>
        <begin position="145"/>
        <end position="235"/>
    </location>
</feature>
<evidence type="ECO:0000256" key="11">
    <source>
        <dbReference type="SAM" id="Phobius"/>
    </source>
</evidence>
<comment type="caution">
    <text evidence="13">The sequence shown here is derived from an EMBL/GenBank/DDBJ whole genome shotgun (WGS) entry which is preliminary data.</text>
</comment>
<evidence type="ECO:0000313" key="14">
    <source>
        <dbReference type="Proteomes" id="UP000824112"/>
    </source>
</evidence>
<evidence type="ECO:0000313" key="13">
    <source>
        <dbReference type="EMBL" id="HIU55041.1"/>
    </source>
</evidence>
<evidence type="ECO:0000256" key="6">
    <source>
        <dbReference type="ARBA" id="ARBA00022692"/>
    </source>
</evidence>
<dbReference type="EMBL" id="DVNA01000106">
    <property type="protein sequence ID" value="HIU55041.1"/>
    <property type="molecule type" value="Genomic_DNA"/>
</dbReference>
<organism evidence="13 14">
    <name type="scientific">Candidatus Gallibacteroides avistercoris</name>
    <dbReference type="NCBI Taxonomy" id="2840833"/>
    <lineage>
        <taxon>Bacteria</taxon>
        <taxon>Pseudomonadati</taxon>
        <taxon>Bacteroidota</taxon>
        <taxon>Bacteroidia</taxon>
        <taxon>Bacteroidales</taxon>
        <taxon>Bacteroidaceae</taxon>
        <taxon>Bacteroidaceae incertae sedis</taxon>
        <taxon>Candidatus Gallibacteroides</taxon>
    </lineage>
</organism>
<feature type="region of interest" description="Disordered" evidence="10">
    <location>
        <begin position="85"/>
        <end position="125"/>
    </location>
</feature>
<dbReference type="InterPro" id="IPR006260">
    <property type="entry name" value="TonB/TolA_C"/>
</dbReference>
<evidence type="ECO:0000256" key="9">
    <source>
        <dbReference type="ARBA" id="ARBA00023136"/>
    </source>
</evidence>
<dbReference type="GO" id="GO:0055085">
    <property type="term" value="P:transmembrane transport"/>
    <property type="evidence" value="ECO:0007669"/>
    <property type="project" value="InterPro"/>
</dbReference>
<dbReference type="Gene3D" id="3.30.1150.10">
    <property type="match status" value="1"/>
</dbReference>
<keyword evidence="9 11" id="KW-0472">Membrane</keyword>
<reference evidence="13" key="2">
    <citation type="journal article" date="2021" name="PeerJ">
        <title>Extensive microbial diversity within the chicken gut microbiome revealed by metagenomics and culture.</title>
        <authorList>
            <person name="Gilroy R."/>
            <person name="Ravi A."/>
            <person name="Getino M."/>
            <person name="Pursley I."/>
            <person name="Horton D.L."/>
            <person name="Alikhan N.F."/>
            <person name="Baker D."/>
            <person name="Gharbi K."/>
            <person name="Hall N."/>
            <person name="Watson M."/>
            <person name="Adriaenssens E.M."/>
            <person name="Foster-Nyarko E."/>
            <person name="Jarju S."/>
            <person name="Secka A."/>
            <person name="Antonio M."/>
            <person name="Oren A."/>
            <person name="Chaudhuri R.R."/>
            <person name="La Ragione R."/>
            <person name="Hildebrand F."/>
            <person name="Pallen M.J."/>
        </authorList>
    </citation>
    <scope>NUCLEOTIDE SEQUENCE</scope>
    <source>
        <strain evidence="13">CHK158-818</strain>
    </source>
</reference>
<name>A0A9D1SCF7_9BACT</name>
<comment type="similarity">
    <text evidence="2">Belongs to the TonB family.</text>
</comment>
<dbReference type="AlphaFoldDB" id="A0A9D1SCF7"/>
<dbReference type="NCBIfam" id="TIGR01352">
    <property type="entry name" value="tonB_Cterm"/>
    <property type="match status" value="1"/>
</dbReference>
<keyword evidence="8 11" id="KW-1133">Transmembrane helix</keyword>
<proteinExistence type="inferred from homology"/>
<dbReference type="Pfam" id="PF03544">
    <property type="entry name" value="TonB_C"/>
    <property type="match status" value="1"/>
</dbReference>
<evidence type="ECO:0000259" key="12">
    <source>
        <dbReference type="PROSITE" id="PS52015"/>
    </source>
</evidence>
<evidence type="ECO:0000256" key="8">
    <source>
        <dbReference type="ARBA" id="ARBA00022989"/>
    </source>
</evidence>